<dbReference type="Proteomes" id="UP000809621">
    <property type="component" value="Unassembled WGS sequence"/>
</dbReference>
<evidence type="ECO:0000313" key="2">
    <source>
        <dbReference type="Proteomes" id="UP000809621"/>
    </source>
</evidence>
<dbReference type="RefSeq" id="WP_205157531.1">
    <property type="nucleotide sequence ID" value="NZ_JAFEUM010000002.1"/>
</dbReference>
<proteinExistence type="predicted"/>
<keyword evidence="2" id="KW-1185">Reference proteome</keyword>
<accession>A0ABS2HEA0</accession>
<sequence length="54" mass="6446">MDALITQWKKEFEAHIGNLVLCTEFANELFTQEEKRELEKLWLELNSQKIKATH</sequence>
<evidence type="ECO:0000313" key="1">
    <source>
        <dbReference type="EMBL" id="MBM7035913.1"/>
    </source>
</evidence>
<organism evidence="1 2">
    <name type="scientific">Vibrio ulleungensis</name>
    <dbReference type="NCBI Taxonomy" id="2807619"/>
    <lineage>
        <taxon>Bacteria</taxon>
        <taxon>Pseudomonadati</taxon>
        <taxon>Pseudomonadota</taxon>
        <taxon>Gammaproteobacteria</taxon>
        <taxon>Vibrionales</taxon>
        <taxon>Vibrionaceae</taxon>
        <taxon>Vibrio</taxon>
    </lineage>
</organism>
<dbReference type="EMBL" id="JAFEUM010000002">
    <property type="protein sequence ID" value="MBM7035913.1"/>
    <property type="molecule type" value="Genomic_DNA"/>
</dbReference>
<name>A0ABS2HEA0_9VIBR</name>
<comment type="caution">
    <text evidence="1">The sequence shown here is derived from an EMBL/GenBank/DDBJ whole genome shotgun (WGS) entry which is preliminary data.</text>
</comment>
<reference evidence="1 2" key="1">
    <citation type="submission" date="2021-02" db="EMBL/GenBank/DDBJ databases">
        <authorList>
            <person name="Park J.-S."/>
        </authorList>
    </citation>
    <scope>NUCLEOTIDE SEQUENCE [LARGE SCALE GENOMIC DNA]</scope>
    <source>
        <strain evidence="1 2">188UL20-2</strain>
    </source>
</reference>
<gene>
    <name evidence="1" type="ORF">JQC93_05780</name>
</gene>
<protein>
    <submittedName>
        <fullName evidence="1">Uncharacterized protein</fullName>
    </submittedName>
</protein>